<gene>
    <name evidence="1" type="ORF">BV25DRAFT_1830083</name>
</gene>
<keyword evidence="2" id="KW-1185">Reference proteome</keyword>
<protein>
    <submittedName>
        <fullName evidence="1">Uncharacterized protein</fullName>
    </submittedName>
</protein>
<dbReference type="EMBL" id="MU277235">
    <property type="protein sequence ID" value="KAI0058430.1"/>
    <property type="molecule type" value="Genomic_DNA"/>
</dbReference>
<proteinExistence type="predicted"/>
<name>A0ACB8SPS2_9AGAM</name>
<reference evidence="1" key="2">
    <citation type="journal article" date="2022" name="New Phytol.">
        <title>Evolutionary transition to the ectomycorrhizal habit in the genomes of a hyperdiverse lineage of mushroom-forming fungi.</title>
        <authorList>
            <person name="Looney B."/>
            <person name="Miyauchi S."/>
            <person name="Morin E."/>
            <person name="Drula E."/>
            <person name="Courty P.E."/>
            <person name="Kohler A."/>
            <person name="Kuo A."/>
            <person name="LaButti K."/>
            <person name="Pangilinan J."/>
            <person name="Lipzen A."/>
            <person name="Riley R."/>
            <person name="Andreopoulos W."/>
            <person name="He G."/>
            <person name="Johnson J."/>
            <person name="Nolan M."/>
            <person name="Tritt A."/>
            <person name="Barry K.W."/>
            <person name="Grigoriev I.V."/>
            <person name="Nagy L.G."/>
            <person name="Hibbett D."/>
            <person name="Henrissat B."/>
            <person name="Matheny P.B."/>
            <person name="Labbe J."/>
            <person name="Martin F.M."/>
        </authorList>
    </citation>
    <scope>NUCLEOTIDE SEQUENCE</scope>
    <source>
        <strain evidence="1">HHB10654</strain>
    </source>
</reference>
<dbReference type="Proteomes" id="UP000814140">
    <property type="component" value="Unassembled WGS sequence"/>
</dbReference>
<organism evidence="1 2">
    <name type="scientific">Artomyces pyxidatus</name>
    <dbReference type="NCBI Taxonomy" id="48021"/>
    <lineage>
        <taxon>Eukaryota</taxon>
        <taxon>Fungi</taxon>
        <taxon>Dikarya</taxon>
        <taxon>Basidiomycota</taxon>
        <taxon>Agaricomycotina</taxon>
        <taxon>Agaricomycetes</taxon>
        <taxon>Russulales</taxon>
        <taxon>Auriscalpiaceae</taxon>
        <taxon>Artomyces</taxon>
    </lineage>
</organism>
<comment type="caution">
    <text evidence="1">The sequence shown here is derived from an EMBL/GenBank/DDBJ whole genome shotgun (WGS) entry which is preliminary data.</text>
</comment>
<feature type="non-terminal residue" evidence="1">
    <location>
        <position position="342"/>
    </location>
</feature>
<reference evidence="1" key="1">
    <citation type="submission" date="2021-03" db="EMBL/GenBank/DDBJ databases">
        <authorList>
            <consortium name="DOE Joint Genome Institute"/>
            <person name="Ahrendt S."/>
            <person name="Looney B.P."/>
            <person name="Miyauchi S."/>
            <person name="Morin E."/>
            <person name="Drula E."/>
            <person name="Courty P.E."/>
            <person name="Chicoki N."/>
            <person name="Fauchery L."/>
            <person name="Kohler A."/>
            <person name="Kuo A."/>
            <person name="Labutti K."/>
            <person name="Pangilinan J."/>
            <person name="Lipzen A."/>
            <person name="Riley R."/>
            <person name="Andreopoulos W."/>
            <person name="He G."/>
            <person name="Johnson J."/>
            <person name="Barry K.W."/>
            <person name="Grigoriev I.V."/>
            <person name="Nagy L."/>
            <person name="Hibbett D."/>
            <person name="Henrissat B."/>
            <person name="Matheny P.B."/>
            <person name="Labbe J."/>
            <person name="Martin F."/>
        </authorList>
    </citation>
    <scope>NUCLEOTIDE SEQUENCE</scope>
    <source>
        <strain evidence="1">HHB10654</strain>
    </source>
</reference>
<accession>A0ACB8SPS2</accession>
<evidence type="ECO:0000313" key="1">
    <source>
        <dbReference type="EMBL" id="KAI0058430.1"/>
    </source>
</evidence>
<sequence length="342" mass="36866">MQRTPVPSTRIWHLVHDISAQVRSSVSGTTFYPSTQVIERHAPSAQYPTTFEFSKHTTPAVARRLYLTGTAIDRSTTSSSHPTTIGVLACTSGRRPGSGALGGSSSYDSVLLRTTSLIASHSSSTARPFYTAIKADIKQQTSLPATQFPIAPILYSPGVVGLRRADDDNFNPSDDDFDGERDAVPADPTTRDLENPPAVNGQNQRAMGEYASPYVMNVVSLSPVPSNILRASPGVVDDGTALAHRIRTITKPRIARALSVFAARGDRTLVLGTFGCDEGVPADILGQIYAELLACAPEGDETTSYCGMFEKIVFAVPGKFYSPFKKAFEMRVYEDELVKALS</sequence>
<evidence type="ECO:0000313" key="2">
    <source>
        <dbReference type="Proteomes" id="UP000814140"/>
    </source>
</evidence>